<name>A0A1T3CZR0_9HYPO</name>
<dbReference type="EMBL" id="LVVK01000002">
    <property type="protein sequence ID" value="OPB46599.1"/>
    <property type="molecule type" value="Genomic_DNA"/>
</dbReference>
<sequence length="143" mass="16150">MVCGAVTWVDRYFSDNLWMSCVPSHLHLNEIRLFGKILGKESRLPTVIQADQDEDEARQLEKFAETGAWGVYFDAQPHSNSKLMGLIPLALEALGTSDSSNTWNELTDLPEAVMELIRGQKHALFAAMSYQTFRNDKRIGAIY</sequence>
<evidence type="ECO:0000313" key="1">
    <source>
        <dbReference type="EMBL" id="OPB46599.1"/>
    </source>
</evidence>
<evidence type="ECO:0000313" key="2">
    <source>
        <dbReference type="Proteomes" id="UP000191004"/>
    </source>
</evidence>
<dbReference type="AlphaFoldDB" id="A0A1T3CZR0"/>
<comment type="caution">
    <text evidence="1">The sequence shown here is derived from an EMBL/GenBank/DDBJ whole genome shotgun (WGS) entry which is preliminary data.</text>
</comment>
<organism evidence="1 2">
    <name type="scientific">Trichoderma guizhouense</name>
    <dbReference type="NCBI Taxonomy" id="1491466"/>
    <lineage>
        <taxon>Eukaryota</taxon>
        <taxon>Fungi</taxon>
        <taxon>Dikarya</taxon>
        <taxon>Ascomycota</taxon>
        <taxon>Pezizomycotina</taxon>
        <taxon>Sordariomycetes</taxon>
        <taxon>Hypocreomycetidae</taxon>
        <taxon>Hypocreales</taxon>
        <taxon>Hypocreaceae</taxon>
        <taxon>Trichoderma</taxon>
    </lineage>
</organism>
<accession>A0A1T3CZR0</accession>
<keyword evidence="2" id="KW-1185">Reference proteome</keyword>
<reference evidence="1 2" key="1">
    <citation type="submission" date="2016-04" db="EMBL/GenBank/DDBJ databases">
        <title>Multiple horizontal gene transfer events from other fungi enriched the ability of the initially mycotrophic fungus Trichoderma (Ascomycota) to feed on dead plant biomass.</title>
        <authorList>
            <person name="Atanasova L."/>
            <person name="Chenthamara K."/>
            <person name="Zhang J."/>
            <person name="Grujic M."/>
            <person name="Henrissat B."/>
            <person name="Kuo A."/>
            <person name="Aertz A."/>
            <person name="Salamov A."/>
            <person name="Lipzen A."/>
            <person name="Labutti K."/>
            <person name="Barry K."/>
            <person name="Miao Y."/>
            <person name="Rahimi M.J."/>
            <person name="Shen Q."/>
            <person name="Grigoriev I.V."/>
            <person name="Kubicek C.P."/>
            <person name="Druzhinina I.S."/>
        </authorList>
    </citation>
    <scope>NUCLEOTIDE SEQUENCE [LARGE SCALE GENOMIC DNA]</scope>
    <source>
        <strain evidence="1 2">NJAU 4742</strain>
    </source>
</reference>
<dbReference type="OrthoDB" id="4227515at2759"/>
<protein>
    <submittedName>
        <fullName evidence="1">Uncharacterized protein</fullName>
    </submittedName>
</protein>
<proteinExistence type="predicted"/>
<gene>
    <name evidence="1" type="ORF">A0O28_0067230</name>
</gene>
<dbReference type="Proteomes" id="UP000191004">
    <property type="component" value="Unassembled WGS sequence"/>
</dbReference>